<gene>
    <name evidence="2" type="ORF">Q4I31_007876</name>
</gene>
<reference evidence="2 3" key="1">
    <citation type="submission" date="2024-02" db="EMBL/GenBank/DDBJ databases">
        <title>FIRST GENOME SEQUENCES OF Leishmania (Viannia) shawi, Leishmania (Viannia) lindenbergi AND Leishmania (Viannia) utingensis.</title>
        <authorList>
            <person name="Resadore F."/>
            <person name="Custodio M.G.F."/>
            <person name="Boite M.C."/>
            <person name="Cupolillo E."/>
            <person name="Ferreira G.E.M."/>
        </authorList>
    </citation>
    <scope>NUCLEOTIDE SEQUENCE [LARGE SCALE GENOMIC DNA]</scope>
    <source>
        <strain evidence="2 3">MHOM/BR/1966/M15733</strain>
    </source>
</reference>
<keyword evidence="1" id="KW-1133">Transmembrane helix</keyword>
<accession>A0AAW2ZRW1</accession>
<keyword evidence="1" id="KW-0472">Membrane</keyword>
<dbReference type="EMBL" id="JBAMZK010000037">
    <property type="protein sequence ID" value="KAL0492190.1"/>
    <property type="molecule type" value="Genomic_DNA"/>
</dbReference>
<evidence type="ECO:0000256" key="1">
    <source>
        <dbReference type="SAM" id="Phobius"/>
    </source>
</evidence>
<sequence length="84" mass="9108">MCQCVTCRHRRPAARLTLFMIGLGIVPLGLWEEKAHVLLNESVMHPATPNVPGSPPPEESGNDVATEAHLTVAVDRLATLQTLK</sequence>
<feature type="transmembrane region" description="Helical" evidence="1">
    <location>
        <begin position="12"/>
        <end position="31"/>
    </location>
</feature>
<organism evidence="2 3">
    <name type="scientific">Leishmania lindenbergi</name>
    <dbReference type="NCBI Taxonomy" id="651832"/>
    <lineage>
        <taxon>Eukaryota</taxon>
        <taxon>Discoba</taxon>
        <taxon>Euglenozoa</taxon>
        <taxon>Kinetoplastea</taxon>
        <taxon>Metakinetoplastina</taxon>
        <taxon>Trypanosomatida</taxon>
        <taxon>Trypanosomatidae</taxon>
        <taxon>Leishmaniinae</taxon>
        <taxon>Leishmania</taxon>
    </lineage>
</organism>
<keyword evidence="3" id="KW-1185">Reference proteome</keyword>
<proteinExistence type="predicted"/>
<dbReference type="AlphaFoldDB" id="A0AAW2ZRW1"/>
<comment type="caution">
    <text evidence="2">The sequence shown here is derived from an EMBL/GenBank/DDBJ whole genome shotgun (WGS) entry which is preliminary data.</text>
</comment>
<dbReference type="Proteomes" id="UP001500131">
    <property type="component" value="Unassembled WGS sequence"/>
</dbReference>
<evidence type="ECO:0000313" key="2">
    <source>
        <dbReference type="EMBL" id="KAL0492190.1"/>
    </source>
</evidence>
<evidence type="ECO:0000313" key="3">
    <source>
        <dbReference type="Proteomes" id="UP001500131"/>
    </source>
</evidence>
<name>A0AAW2ZRW1_9TRYP</name>
<protein>
    <submittedName>
        <fullName evidence="2">Uncharacterized protein</fullName>
    </submittedName>
</protein>
<keyword evidence="1" id="KW-0812">Transmembrane</keyword>